<dbReference type="PANTHER" id="PTHR13318">
    <property type="entry name" value="PARTNER OF PAIRED, ISOFORM B-RELATED"/>
    <property type="match status" value="1"/>
</dbReference>
<protein>
    <recommendedName>
        <fullName evidence="3">F-box domain-containing protein</fullName>
    </recommendedName>
</protein>
<dbReference type="InterPro" id="IPR057207">
    <property type="entry name" value="FBXL15_LRR"/>
</dbReference>
<dbReference type="Proteomes" id="UP001186944">
    <property type="component" value="Unassembled WGS sequence"/>
</dbReference>
<name>A0AA88YDL3_PINIB</name>
<feature type="signal peptide" evidence="2">
    <location>
        <begin position="1"/>
        <end position="18"/>
    </location>
</feature>
<comment type="caution">
    <text evidence="4">The sequence shown here is derived from an EMBL/GenBank/DDBJ whole genome shotgun (WGS) entry which is preliminary data.</text>
</comment>
<dbReference type="Pfam" id="PF25372">
    <property type="entry name" value="DUF7885"/>
    <property type="match status" value="1"/>
</dbReference>
<dbReference type="PROSITE" id="PS50181">
    <property type="entry name" value="FBOX"/>
    <property type="match status" value="1"/>
</dbReference>
<sequence length="375" mass="42463">MHILIVIFKNLSMKTLLSTVSLVCKTWYRMARDPGLWHHIDLQHQHKADDRVLWILTSLSDRVVTLNLCDTKLISSDCLMLVAEKCPSLQSLVLTRFFGVVDEVLGCIGKHCHQLLNLHLEGCYRITDEGLVKIAEGCERLRQVHLSRCSYVTDKGICALATKCKYLQQITLENCRKVTNNSVLALAEGCPNMEFISLMFTAVTDESVQHIRKMRKITVLDLSSNPSVNPRSLASITQFCSKLECINVSLNEQLDDDCIIEIVRCGRELKRLYCVSCAITDRALIKIGEYTKTLVTLDIGWCKEVTDEGVCKLSATCPTLRYLGLIRCDKVTADTVEHLVSQFPHINYSTFLLESRKLIEKARQGGFQFNDDINQ</sequence>
<evidence type="ECO:0000256" key="2">
    <source>
        <dbReference type="SAM" id="SignalP"/>
    </source>
</evidence>
<dbReference type="EMBL" id="VSWD01000008">
    <property type="protein sequence ID" value="KAK3094566.1"/>
    <property type="molecule type" value="Genomic_DNA"/>
</dbReference>
<dbReference type="Gene3D" id="3.80.10.10">
    <property type="entry name" value="Ribonuclease Inhibitor"/>
    <property type="match status" value="2"/>
</dbReference>
<evidence type="ECO:0000313" key="5">
    <source>
        <dbReference type="Proteomes" id="UP001186944"/>
    </source>
</evidence>
<keyword evidence="2" id="KW-0732">Signal</keyword>
<dbReference type="InterPro" id="IPR006553">
    <property type="entry name" value="Leu-rich_rpt_Cys-con_subtyp"/>
</dbReference>
<feature type="chain" id="PRO_5041716818" description="F-box domain-containing protein" evidence="2">
    <location>
        <begin position="19"/>
        <end position="375"/>
    </location>
</feature>
<dbReference type="InterPro" id="IPR001810">
    <property type="entry name" value="F-box_dom"/>
</dbReference>
<dbReference type="AlphaFoldDB" id="A0AA88YDL3"/>
<evidence type="ECO:0000256" key="1">
    <source>
        <dbReference type="ARBA" id="ARBA00022786"/>
    </source>
</evidence>
<evidence type="ECO:0000259" key="3">
    <source>
        <dbReference type="PROSITE" id="PS50181"/>
    </source>
</evidence>
<dbReference type="SUPFAM" id="SSF52047">
    <property type="entry name" value="RNI-like"/>
    <property type="match status" value="1"/>
</dbReference>
<dbReference type="GO" id="GO:0031146">
    <property type="term" value="P:SCF-dependent proteasomal ubiquitin-dependent protein catabolic process"/>
    <property type="evidence" value="ECO:0007669"/>
    <property type="project" value="TreeGrafter"/>
</dbReference>
<reference evidence="4" key="1">
    <citation type="submission" date="2019-08" db="EMBL/GenBank/DDBJ databases">
        <title>The improved chromosome-level genome for the pearl oyster Pinctada fucata martensii using PacBio sequencing and Hi-C.</title>
        <authorList>
            <person name="Zheng Z."/>
        </authorList>
    </citation>
    <scope>NUCLEOTIDE SEQUENCE</scope>
    <source>
        <strain evidence="4">ZZ-2019</strain>
        <tissue evidence="4">Adductor muscle</tissue>
    </source>
</reference>
<dbReference type="GO" id="GO:0019005">
    <property type="term" value="C:SCF ubiquitin ligase complex"/>
    <property type="evidence" value="ECO:0007669"/>
    <property type="project" value="TreeGrafter"/>
</dbReference>
<keyword evidence="5" id="KW-1185">Reference proteome</keyword>
<accession>A0AA88YDL3</accession>
<dbReference type="Pfam" id="PF12937">
    <property type="entry name" value="F-box-like"/>
    <property type="match status" value="1"/>
</dbReference>
<dbReference type="InterPro" id="IPR032675">
    <property type="entry name" value="LRR_dom_sf"/>
</dbReference>
<proteinExistence type="predicted"/>
<keyword evidence="1" id="KW-0833">Ubl conjugation pathway</keyword>
<feature type="domain" description="F-box" evidence="3">
    <location>
        <begin position="1"/>
        <end position="40"/>
    </location>
</feature>
<gene>
    <name evidence="4" type="ORF">FSP39_003475</name>
</gene>
<dbReference type="SUPFAM" id="SSF81383">
    <property type="entry name" value="F-box domain"/>
    <property type="match status" value="1"/>
</dbReference>
<evidence type="ECO:0000313" key="4">
    <source>
        <dbReference type="EMBL" id="KAK3094566.1"/>
    </source>
</evidence>
<organism evidence="4 5">
    <name type="scientific">Pinctada imbricata</name>
    <name type="common">Atlantic pearl-oyster</name>
    <name type="synonym">Pinctada martensii</name>
    <dbReference type="NCBI Taxonomy" id="66713"/>
    <lineage>
        <taxon>Eukaryota</taxon>
        <taxon>Metazoa</taxon>
        <taxon>Spiralia</taxon>
        <taxon>Lophotrochozoa</taxon>
        <taxon>Mollusca</taxon>
        <taxon>Bivalvia</taxon>
        <taxon>Autobranchia</taxon>
        <taxon>Pteriomorphia</taxon>
        <taxon>Pterioida</taxon>
        <taxon>Pterioidea</taxon>
        <taxon>Pteriidae</taxon>
        <taxon>Pinctada</taxon>
    </lineage>
</organism>
<dbReference type="InterPro" id="IPR036047">
    <property type="entry name" value="F-box-like_dom_sf"/>
</dbReference>
<dbReference type="SMART" id="SM00367">
    <property type="entry name" value="LRR_CC"/>
    <property type="match status" value="9"/>
</dbReference>